<proteinExistence type="predicted"/>
<evidence type="ECO:0000256" key="1">
    <source>
        <dbReference type="SAM" id="MobiDB-lite"/>
    </source>
</evidence>
<dbReference type="AlphaFoldDB" id="A0A9D2QF28"/>
<evidence type="ECO:0000313" key="3">
    <source>
        <dbReference type="Proteomes" id="UP000823858"/>
    </source>
</evidence>
<name>A0A9D2QF28_9CORY</name>
<feature type="region of interest" description="Disordered" evidence="1">
    <location>
        <begin position="1"/>
        <end position="21"/>
    </location>
</feature>
<sequence length="142" mass="16043">MSAPATTRPGEHRFTELDGRGRRLDPLRGPMHGLGLQYILAEQHSDLDGPNTGEVPASVHRDVRGHPITYDLSVPPRVEMLYTTVLGEGRHLNELHHLNWSLLMTVWPDLPVPGRVRDMWESTYPELAGNTGPWGTRRRGQR</sequence>
<protein>
    <submittedName>
        <fullName evidence="2">Uncharacterized protein</fullName>
    </submittedName>
</protein>
<reference evidence="2" key="2">
    <citation type="submission" date="2021-04" db="EMBL/GenBank/DDBJ databases">
        <authorList>
            <person name="Gilroy R."/>
        </authorList>
    </citation>
    <scope>NUCLEOTIDE SEQUENCE</scope>
    <source>
        <strain evidence="2">ChiHjej13B12-4958</strain>
    </source>
</reference>
<organism evidence="2 3">
    <name type="scientific">Candidatus Corynebacterium faecigallinarum</name>
    <dbReference type="NCBI Taxonomy" id="2838528"/>
    <lineage>
        <taxon>Bacteria</taxon>
        <taxon>Bacillati</taxon>
        <taxon>Actinomycetota</taxon>
        <taxon>Actinomycetes</taxon>
        <taxon>Mycobacteriales</taxon>
        <taxon>Corynebacteriaceae</taxon>
        <taxon>Corynebacterium</taxon>
    </lineage>
</organism>
<reference evidence="2" key="1">
    <citation type="journal article" date="2021" name="PeerJ">
        <title>Extensive microbial diversity within the chicken gut microbiome revealed by metagenomics and culture.</title>
        <authorList>
            <person name="Gilroy R."/>
            <person name="Ravi A."/>
            <person name="Getino M."/>
            <person name="Pursley I."/>
            <person name="Horton D.L."/>
            <person name="Alikhan N.F."/>
            <person name="Baker D."/>
            <person name="Gharbi K."/>
            <person name="Hall N."/>
            <person name="Watson M."/>
            <person name="Adriaenssens E.M."/>
            <person name="Foster-Nyarko E."/>
            <person name="Jarju S."/>
            <person name="Secka A."/>
            <person name="Antonio M."/>
            <person name="Oren A."/>
            <person name="Chaudhuri R.R."/>
            <person name="La Ragione R."/>
            <person name="Hildebrand F."/>
            <person name="Pallen M.J."/>
        </authorList>
    </citation>
    <scope>NUCLEOTIDE SEQUENCE</scope>
    <source>
        <strain evidence="2">ChiHjej13B12-4958</strain>
    </source>
</reference>
<dbReference type="EMBL" id="DWVP01000011">
    <property type="protein sequence ID" value="HJC84889.1"/>
    <property type="molecule type" value="Genomic_DNA"/>
</dbReference>
<dbReference type="Proteomes" id="UP000823858">
    <property type="component" value="Unassembled WGS sequence"/>
</dbReference>
<evidence type="ECO:0000313" key="2">
    <source>
        <dbReference type="EMBL" id="HJC84889.1"/>
    </source>
</evidence>
<comment type="caution">
    <text evidence="2">The sequence shown here is derived from an EMBL/GenBank/DDBJ whole genome shotgun (WGS) entry which is preliminary data.</text>
</comment>
<feature type="compositionally biased region" description="Basic and acidic residues" evidence="1">
    <location>
        <begin position="9"/>
        <end position="21"/>
    </location>
</feature>
<accession>A0A9D2QF28</accession>
<gene>
    <name evidence="2" type="ORF">H9751_04980</name>
</gene>